<dbReference type="GO" id="GO:0005778">
    <property type="term" value="C:peroxisomal membrane"/>
    <property type="evidence" value="ECO:0007669"/>
    <property type="project" value="TreeGrafter"/>
</dbReference>
<keyword evidence="5" id="KW-0067">ATP-binding</keyword>
<dbReference type="InterPro" id="IPR050835">
    <property type="entry name" value="ABC_transporter_sub-D"/>
</dbReference>
<feature type="transmembrane region" description="Helical" evidence="9">
    <location>
        <begin position="80"/>
        <end position="103"/>
    </location>
</feature>
<evidence type="ECO:0000256" key="2">
    <source>
        <dbReference type="ARBA" id="ARBA00022448"/>
    </source>
</evidence>
<feature type="transmembrane region" description="Helical" evidence="9">
    <location>
        <begin position="40"/>
        <end position="60"/>
    </location>
</feature>
<dbReference type="EMBL" id="SJOL01008927">
    <property type="protein sequence ID" value="TGZ59269.1"/>
    <property type="molecule type" value="Genomic_DNA"/>
</dbReference>
<evidence type="ECO:0000256" key="3">
    <source>
        <dbReference type="ARBA" id="ARBA00022692"/>
    </source>
</evidence>
<proteinExistence type="inferred from homology"/>
<comment type="similarity">
    <text evidence="1">Belongs to the ABC transporter superfamily. ABCD family. Peroxisomal fatty acyl CoA transporter (TC 3.A.1.203) subfamily.</text>
</comment>
<feature type="domain" description="ABC transmembrane type-1" evidence="11">
    <location>
        <begin position="44"/>
        <end position="225"/>
    </location>
</feature>
<comment type="caution">
    <text evidence="12">The sequence shown here is derived from an EMBL/GenBank/DDBJ whole genome shotgun (WGS) entry which is preliminary data.</text>
</comment>
<dbReference type="GO" id="GO:0042760">
    <property type="term" value="P:very long-chain fatty acid catabolic process"/>
    <property type="evidence" value="ECO:0007669"/>
    <property type="project" value="TreeGrafter"/>
</dbReference>
<evidence type="ECO:0000313" key="13">
    <source>
        <dbReference type="Proteomes" id="UP000308267"/>
    </source>
</evidence>
<dbReference type="GO" id="GO:0016887">
    <property type="term" value="F:ATP hydrolysis activity"/>
    <property type="evidence" value="ECO:0007669"/>
    <property type="project" value="InterPro"/>
</dbReference>
<feature type="transmembrane region" description="Helical" evidence="9">
    <location>
        <begin position="185"/>
        <end position="203"/>
    </location>
</feature>
<dbReference type="InterPro" id="IPR027417">
    <property type="entry name" value="P-loop_NTPase"/>
</dbReference>
<evidence type="ECO:0000256" key="5">
    <source>
        <dbReference type="ARBA" id="ARBA00022840"/>
    </source>
</evidence>
<dbReference type="SMART" id="SM00382">
    <property type="entry name" value="AAA"/>
    <property type="match status" value="1"/>
</dbReference>
<dbReference type="PROSITE" id="PS50893">
    <property type="entry name" value="ABC_TRANSPORTER_2"/>
    <property type="match status" value="1"/>
</dbReference>
<evidence type="ECO:0000256" key="9">
    <source>
        <dbReference type="SAM" id="Phobius"/>
    </source>
</evidence>
<dbReference type="Gene3D" id="1.20.1560.10">
    <property type="entry name" value="ABC transporter type 1, transmembrane domain"/>
    <property type="match status" value="1"/>
</dbReference>
<organism evidence="12 13">
    <name type="scientific">Opisthorchis felineus</name>
    <dbReference type="NCBI Taxonomy" id="147828"/>
    <lineage>
        <taxon>Eukaryota</taxon>
        <taxon>Metazoa</taxon>
        <taxon>Spiralia</taxon>
        <taxon>Lophotrochozoa</taxon>
        <taxon>Platyhelminthes</taxon>
        <taxon>Trematoda</taxon>
        <taxon>Digenea</taxon>
        <taxon>Opisthorchiida</taxon>
        <taxon>Opisthorchiata</taxon>
        <taxon>Opisthorchiidae</taxon>
        <taxon>Opisthorchis</taxon>
    </lineage>
</organism>
<evidence type="ECO:0000259" key="11">
    <source>
        <dbReference type="PROSITE" id="PS50929"/>
    </source>
</evidence>
<sequence>MSFTRINRHKQYSERNKIASGFRFILKFSKLIYQSLRQDWTVSLLLAIALLICGAFYEYVAYQVGLIASEFYSALTKKSYISFIWTLRLSILYVFSISFVIAVQGMVAGHLAITLRNALTTRLHKHYFRCKRYYTVVNLMDMDNPDQRLTQDIGTVCSLLSQTVPTMLINPILVIFYTYKCVEKAGWLGPVSAYILFVGFFILTRLITNWTSAAFYEQDKQEGNFRFIHTQLRCSAESAAFMNVGPSEHYLACTSFHRLLTAAGVNVNRRSILLCVTTMDAYLGGILNYLALGVVLFEGLFGDLDSSDIAVLISETSFYLLYLINKLTTLIDLTNPIAQLVGIGHRILTLNDNLDRCLPHDHPASYMASIAFDVETVLPHPYLPTECGRSLASLSDDTFIQLKHVSVGVPPGLDRILICDLNLTIRKDKPLLITGPSGVGKTALLRVLADLWPALAADQRRPERSLFYRSPRFTYVYVPQQSFVPSNGSCPSELFNLLDIVDTDQVTWDARVRALHLAYLLLTLSDTPAPPNAQVSVHAEQDDESSVQKSSPTIQVNAAYSGSGDFPVEGIDGIEQYSVSSFCGYPIDAYHRALKLLVELRLADVQDAEYIHEKLRSFRIRSSVITSTNCCLAFWKRVCNLFRLGCQLVSHRSTFEPAERSTGYSPGEVQRLLLCSVCFQRPDVVFLDEATNQLNAVDQAQVYESLRSRRITPVTVAHQMNLRQYHSVELQLFSSPNSLDIEDKSNGVLGDSARPSWKITHYR</sequence>
<feature type="region of interest" description="Disordered" evidence="8">
    <location>
        <begin position="532"/>
        <end position="551"/>
    </location>
</feature>
<evidence type="ECO:0000256" key="8">
    <source>
        <dbReference type="SAM" id="MobiDB-lite"/>
    </source>
</evidence>
<dbReference type="GO" id="GO:0007031">
    <property type="term" value="P:peroxisome organization"/>
    <property type="evidence" value="ECO:0007669"/>
    <property type="project" value="TreeGrafter"/>
</dbReference>
<dbReference type="STRING" id="147828.A0A4S2LF08"/>
<dbReference type="InterPro" id="IPR003439">
    <property type="entry name" value="ABC_transporter-like_ATP-bd"/>
</dbReference>
<accession>A0A4S2LF08</accession>
<evidence type="ECO:0000256" key="6">
    <source>
        <dbReference type="ARBA" id="ARBA00022989"/>
    </source>
</evidence>
<dbReference type="InterPro" id="IPR003593">
    <property type="entry name" value="AAA+_ATPase"/>
</dbReference>
<keyword evidence="4" id="KW-0547">Nucleotide-binding</keyword>
<evidence type="ECO:0000259" key="10">
    <source>
        <dbReference type="PROSITE" id="PS50893"/>
    </source>
</evidence>
<dbReference type="GO" id="GO:0015910">
    <property type="term" value="P:long-chain fatty acid import into peroxisome"/>
    <property type="evidence" value="ECO:0007669"/>
    <property type="project" value="TreeGrafter"/>
</dbReference>
<dbReference type="SUPFAM" id="SSF52540">
    <property type="entry name" value="P-loop containing nucleoside triphosphate hydrolases"/>
    <property type="match status" value="1"/>
</dbReference>
<dbReference type="Gene3D" id="3.40.50.300">
    <property type="entry name" value="P-loop containing nucleotide triphosphate hydrolases"/>
    <property type="match status" value="2"/>
</dbReference>
<evidence type="ECO:0000256" key="1">
    <source>
        <dbReference type="ARBA" id="ARBA00008575"/>
    </source>
</evidence>
<reference evidence="12 13" key="1">
    <citation type="journal article" date="2019" name="BMC Genomics">
        <title>New insights from Opisthorchis felineus genome: update on genomics of the epidemiologically important liver flukes.</title>
        <authorList>
            <person name="Ershov N.I."/>
            <person name="Mordvinov V.A."/>
            <person name="Prokhortchouk E.B."/>
            <person name="Pakharukova M.Y."/>
            <person name="Gunbin K.V."/>
            <person name="Ustyantsev K."/>
            <person name="Genaev M.A."/>
            <person name="Blinov A.G."/>
            <person name="Mazur A."/>
            <person name="Boulygina E."/>
            <person name="Tsygankova S."/>
            <person name="Khrameeva E."/>
            <person name="Chekanov N."/>
            <person name="Fan G."/>
            <person name="Xiao A."/>
            <person name="Zhang H."/>
            <person name="Xu X."/>
            <person name="Yang H."/>
            <person name="Solovyev V."/>
            <person name="Lee S.M."/>
            <person name="Liu X."/>
            <person name="Afonnikov D.A."/>
            <person name="Skryabin K.G."/>
        </authorList>
    </citation>
    <scope>NUCLEOTIDE SEQUENCE [LARGE SCALE GENOMIC DNA]</scope>
    <source>
        <strain evidence="12">AK-0245</strain>
        <tissue evidence="12">Whole organism</tissue>
    </source>
</reference>
<dbReference type="PANTHER" id="PTHR11384:SF59">
    <property type="entry name" value="LYSOSOMAL COBALAMIN TRANSPORTER ABCD4"/>
    <property type="match status" value="1"/>
</dbReference>
<evidence type="ECO:0000256" key="7">
    <source>
        <dbReference type="ARBA" id="ARBA00023136"/>
    </source>
</evidence>
<dbReference type="AlphaFoldDB" id="A0A4S2LF08"/>
<evidence type="ECO:0008006" key="14">
    <source>
        <dbReference type="Google" id="ProtNLM"/>
    </source>
</evidence>
<dbReference type="GO" id="GO:0005324">
    <property type="term" value="F:long-chain fatty acid transmembrane transporter activity"/>
    <property type="evidence" value="ECO:0007669"/>
    <property type="project" value="TreeGrafter"/>
</dbReference>
<gene>
    <name evidence="12" type="ORF">CRM22_009175</name>
</gene>
<name>A0A4S2LF08_OPIFE</name>
<keyword evidence="3 9" id="KW-0812">Transmembrane</keyword>
<feature type="transmembrane region" description="Helical" evidence="9">
    <location>
        <begin position="156"/>
        <end position="179"/>
    </location>
</feature>
<evidence type="ECO:0000313" key="12">
    <source>
        <dbReference type="EMBL" id="TGZ59269.1"/>
    </source>
</evidence>
<feature type="transmembrane region" description="Helical" evidence="9">
    <location>
        <begin position="272"/>
        <end position="297"/>
    </location>
</feature>
<dbReference type="PROSITE" id="PS50929">
    <property type="entry name" value="ABC_TM1F"/>
    <property type="match status" value="1"/>
</dbReference>
<feature type="domain" description="ABC transporter" evidence="10">
    <location>
        <begin position="400"/>
        <end position="761"/>
    </location>
</feature>
<dbReference type="OrthoDB" id="422637at2759"/>
<keyword evidence="13" id="KW-1185">Reference proteome</keyword>
<dbReference type="GO" id="GO:0140359">
    <property type="term" value="F:ABC-type transporter activity"/>
    <property type="evidence" value="ECO:0007669"/>
    <property type="project" value="InterPro"/>
</dbReference>
<dbReference type="InterPro" id="IPR036640">
    <property type="entry name" value="ABC1_TM_sf"/>
</dbReference>
<keyword evidence="7 9" id="KW-0472">Membrane</keyword>
<dbReference type="Proteomes" id="UP000308267">
    <property type="component" value="Unassembled WGS sequence"/>
</dbReference>
<dbReference type="SUPFAM" id="SSF90123">
    <property type="entry name" value="ABC transporter transmembrane region"/>
    <property type="match status" value="1"/>
</dbReference>
<protein>
    <recommendedName>
        <fullName evidence="14">ABC transporter domain-containing protein</fullName>
    </recommendedName>
</protein>
<evidence type="ECO:0000256" key="4">
    <source>
        <dbReference type="ARBA" id="ARBA00022741"/>
    </source>
</evidence>
<keyword evidence="2" id="KW-0813">Transport</keyword>
<dbReference type="InterPro" id="IPR011527">
    <property type="entry name" value="ABC1_TM_dom"/>
</dbReference>
<dbReference type="GO" id="GO:0005524">
    <property type="term" value="F:ATP binding"/>
    <property type="evidence" value="ECO:0007669"/>
    <property type="project" value="UniProtKB-KW"/>
</dbReference>
<dbReference type="GO" id="GO:0006635">
    <property type="term" value="P:fatty acid beta-oxidation"/>
    <property type="evidence" value="ECO:0007669"/>
    <property type="project" value="TreeGrafter"/>
</dbReference>
<dbReference type="Pfam" id="PF06472">
    <property type="entry name" value="ABC_membrane_2"/>
    <property type="match status" value="1"/>
</dbReference>
<dbReference type="PANTHER" id="PTHR11384">
    <property type="entry name" value="ATP-BINDING CASSETTE, SUB-FAMILY D MEMBER"/>
    <property type="match status" value="1"/>
</dbReference>
<keyword evidence="6 9" id="KW-1133">Transmembrane helix</keyword>